<evidence type="ECO:0000313" key="1">
    <source>
        <dbReference type="EMBL" id="RNA07274.1"/>
    </source>
</evidence>
<name>A0A3M7Q7W1_BRAPC</name>
<evidence type="ECO:0000313" key="2">
    <source>
        <dbReference type="Proteomes" id="UP000276133"/>
    </source>
</evidence>
<organism evidence="1 2">
    <name type="scientific">Brachionus plicatilis</name>
    <name type="common">Marine rotifer</name>
    <name type="synonym">Brachionus muelleri</name>
    <dbReference type="NCBI Taxonomy" id="10195"/>
    <lineage>
        <taxon>Eukaryota</taxon>
        <taxon>Metazoa</taxon>
        <taxon>Spiralia</taxon>
        <taxon>Gnathifera</taxon>
        <taxon>Rotifera</taxon>
        <taxon>Eurotatoria</taxon>
        <taxon>Monogononta</taxon>
        <taxon>Pseudotrocha</taxon>
        <taxon>Ploima</taxon>
        <taxon>Brachionidae</taxon>
        <taxon>Brachionus</taxon>
    </lineage>
</organism>
<keyword evidence="2" id="KW-1185">Reference proteome</keyword>
<sequence>MISNLRLQWVRKELVTNGGPISIGDTRLGSLTRIRSRRLTKFPSLIKVKPVTMIASLNKRFGDDSLNRTGVPSSLHSTSDMLKSPITTTLEYTLRLTSCAAAFSDFNKLYSVAG</sequence>
<proteinExistence type="predicted"/>
<protein>
    <submittedName>
        <fullName evidence="1">Uncharacterized protein</fullName>
    </submittedName>
</protein>
<dbReference type="Proteomes" id="UP000276133">
    <property type="component" value="Unassembled WGS sequence"/>
</dbReference>
<reference evidence="1 2" key="1">
    <citation type="journal article" date="2018" name="Sci. Rep.">
        <title>Genomic signatures of local adaptation to the degree of environmental predictability in rotifers.</title>
        <authorList>
            <person name="Franch-Gras L."/>
            <person name="Hahn C."/>
            <person name="Garcia-Roger E.M."/>
            <person name="Carmona M.J."/>
            <person name="Serra M."/>
            <person name="Gomez A."/>
        </authorList>
    </citation>
    <scope>NUCLEOTIDE SEQUENCE [LARGE SCALE GENOMIC DNA]</scope>
    <source>
        <strain evidence="1">HYR1</strain>
    </source>
</reference>
<comment type="caution">
    <text evidence="1">The sequence shown here is derived from an EMBL/GenBank/DDBJ whole genome shotgun (WGS) entry which is preliminary data.</text>
</comment>
<dbReference type="EMBL" id="REGN01007103">
    <property type="protein sequence ID" value="RNA07274.1"/>
    <property type="molecule type" value="Genomic_DNA"/>
</dbReference>
<accession>A0A3M7Q7W1</accession>
<gene>
    <name evidence="1" type="ORF">BpHYR1_048117</name>
</gene>
<dbReference type="AlphaFoldDB" id="A0A3M7Q7W1"/>